<sequence>MPGDLTFFSLLPLQIAKPLEVHVFPSHAFKVNGKKIPDLFLPISLPLPLLIEAFRRTNDQEDIQVVQTAYTHLQNCPILHTGNTAIHYLRVPESSRTL</sequence>
<protein>
    <submittedName>
        <fullName evidence="1">Uncharacterized protein</fullName>
    </submittedName>
</protein>
<reference evidence="1 2" key="1">
    <citation type="submission" date="2021-06" db="EMBL/GenBank/DDBJ databases">
        <title>Caerostris extrusa draft genome.</title>
        <authorList>
            <person name="Kono N."/>
            <person name="Arakawa K."/>
        </authorList>
    </citation>
    <scope>NUCLEOTIDE SEQUENCE [LARGE SCALE GENOMIC DNA]</scope>
</reference>
<evidence type="ECO:0000313" key="1">
    <source>
        <dbReference type="EMBL" id="GIY28500.1"/>
    </source>
</evidence>
<dbReference type="EMBL" id="BPLR01008949">
    <property type="protein sequence ID" value="GIY28500.1"/>
    <property type="molecule type" value="Genomic_DNA"/>
</dbReference>
<evidence type="ECO:0000313" key="2">
    <source>
        <dbReference type="Proteomes" id="UP001054945"/>
    </source>
</evidence>
<dbReference type="AlphaFoldDB" id="A0AAV4S307"/>
<accession>A0AAV4S307</accession>
<dbReference type="Proteomes" id="UP001054945">
    <property type="component" value="Unassembled WGS sequence"/>
</dbReference>
<organism evidence="1 2">
    <name type="scientific">Caerostris extrusa</name>
    <name type="common">Bark spider</name>
    <name type="synonym">Caerostris bankana</name>
    <dbReference type="NCBI Taxonomy" id="172846"/>
    <lineage>
        <taxon>Eukaryota</taxon>
        <taxon>Metazoa</taxon>
        <taxon>Ecdysozoa</taxon>
        <taxon>Arthropoda</taxon>
        <taxon>Chelicerata</taxon>
        <taxon>Arachnida</taxon>
        <taxon>Araneae</taxon>
        <taxon>Araneomorphae</taxon>
        <taxon>Entelegynae</taxon>
        <taxon>Araneoidea</taxon>
        <taxon>Araneidae</taxon>
        <taxon>Caerostris</taxon>
    </lineage>
</organism>
<proteinExistence type="predicted"/>
<gene>
    <name evidence="1" type="ORF">CEXT_467331</name>
</gene>
<keyword evidence="2" id="KW-1185">Reference proteome</keyword>
<comment type="caution">
    <text evidence="1">The sequence shown here is derived from an EMBL/GenBank/DDBJ whole genome shotgun (WGS) entry which is preliminary data.</text>
</comment>
<name>A0AAV4S307_CAEEX</name>